<dbReference type="AlphaFoldDB" id="A0A0B7AFJ7"/>
<gene>
    <name evidence="2" type="primary">ORF115272</name>
    <name evidence="1" type="synonym">ORF115267</name>
</gene>
<dbReference type="EMBL" id="HACG01032541">
    <property type="protein sequence ID" value="CEK79406.1"/>
    <property type="molecule type" value="Transcribed_RNA"/>
</dbReference>
<name>A0A0B7AFJ7_9EUPU</name>
<proteinExistence type="predicted"/>
<dbReference type="EMBL" id="HACG01032542">
    <property type="protein sequence ID" value="CEK79407.1"/>
    <property type="molecule type" value="Transcribed_RNA"/>
</dbReference>
<sequence length="76" mass="9193">MTVLKTGHNRLRRYMYTKFKIDDSAMCTGTYFKTAPNMITLRQIHWPNKTTENYTDLCLSYKRQVYTRNNIEYIDN</sequence>
<feature type="non-terminal residue" evidence="2">
    <location>
        <position position="76"/>
    </location>
</feature>
<protein>
    <submittedName>
        <fullName evidence="2">Uncharacterized protein</fullName>
    </submittedName>
</protein>
<reference evidence="2" key="1">
    <citation type="submission" date="2014-12" db="EMBL/GenBank/DDBJ databases">
        <title>Insight into the proteome of Arion vulgaris.</title>
        <authorList>
            <person name="Aradska J."/>
            <person name="Bulat T."/>
            <person name="Smidak R."/>
            <person name="Sarate P."/>
            <person name="Gangsoo J."/>
            <person name="Sialana F."/>
            <person name="Bilban M."/>
            <person name="Lubec G."/>
        </authorList>
    </citation>
    <scope>NUCLEOTIDE SEQUENCE</scope>
    <source>
        <tissue evidence="2">Skin</tissue>
    </source>
</reference>
<evidence type="ECO:0000313" key="1">
    <source>
        <dbReference type="EMBL" id="CEK79406.1"/>
    </source>
</evidence>
<evidence type="ECO:0000313" key="2">
    <source>
        <dbReference type="EMBL" id="CEK79407.1"/>
    </source>
</evidence>
<organism evidence="2">
    <name type="scientific">Arion vulgaris</name>
    <dbReference type="NCBI Taxonomy" id="1028688"/>
    <lineage>
        <taxon>Eukaryota</taxon>
        <taxon>Metazoa</taxon>
        <taxon>Spiralia</taxon>
        <taxon>Lophotrochozoa</taxon>
        <taxon>Mollusca</taxon>
        <taxon>Gastropoda</taxon>
        <taxon>Heterobranchia</taxon>
        <taxon>Euthyneura</taxon>
        <taxon>Panpulmonata</taxon>
        <taxon>Eupulmonata</taxon>
        <taxon>Stylommatophora</taxon>
        <taxon>Helicina</taxon>
        <taxon>Arionoidea</taxon>
        <taxon>Arionidae</taxon>
        <taxon>Arion</taxon>
    </lineage>
</organism>
<accession>A0A0B7AFJ7</accession>